<dbReference type="SUPFAM" id="SSF48403">
    <property type="entry name" value="Ankyrin repeat"/>
    <property type="match status" value="1"/>
</dbReference>
<dbReference type="InterPro" id="IPR036770">
    <property type="entry name" value="Ankyrin_rpt-contain_sf"/>
</dbReference>
<evidence type="ECO:0000256" key="1">
    <source>
        <dbReference type="PROSITE-ProRule" id="PRU00023"/>
    </source>
</evidence>
<evidence type="ECO:0000259" key="3">
    <source>
        <dbReference type="PROSITE" id="PS50174"/>
    </source>
</evidence>
<dbReference type="GO" id="GO:0003676">
    <property type="term" value="F:nucleic acid binding"/>
    <property type="evidence" value="ECO:0007669"/>
    <property type="project" value="InterPro"/>
</dbReference>
<evidence type="ECO:0000313" key="4">
    <source>
        <dbReference type="Proteomes" id="UP000001819"/>
    </source>
</evidence>
<dbReference type="Pfam" id="PF01585">
    <property type="entry name" value="G-patch"/>
    <property type="match status" value="1"/>
</dbReference>
<dbReference type="SMART" id="SM00248">
    <property type="entry name" value="ANK"/>
    <property type="match status" value="3"/>
</dbReference>
<dbReference type="PROSITE" id="PS50297">
    <property type="entry name" value="ANK_REP_REGION"/>
    <property type="match status" value="1"/>
</dbReference>
<organism evidence="4 5">
    <name type="scientific">Drosophila pseudoobscura pseudoobscura</name>
    <name type="common">Fruit fly</name>
    <dbReference type="NCBI Taxonomy" id="46245"/>
    <lineage>
        <taxon>Eukaryota</taxon>
        <taxon>Metazoa</taxon>
        <taxon>Ecdysozoa</taxon>
        <taxon>Arthropoda</taxon>
        <taxon>Hexapoda</taxon>
        <taxon>Insecta</taxon>
        <taxon>Pterygota</taxon>
        <taxon>Neoptera</taxon>
        <taxon>Endopterygota</taxon>
        <taxon>Diptera</taxon>
        <taxon>Brachycera</taxon>
        <taxon>Muscomorpha</taxon>
        <taxon>Ephydroidea</taxon>
        <taxon>Drosophilidae</taxon>
        <taxon>Drosophila</taxon>
        <taxon>Sophophora</taxon>
    </lineage>
</organism>
<dbReference type="SMART" id="SM00443">
    <property type="entry name" value="G_patch"/>
    <property type="match status" value="1"/>
</dbReference>
<feature type="repeat" description="ANK" evidence="1">
    <location>
        <begin position="124"/>
        <end position="156"/>
    </location>
</feature>
<reference evidence="4" key="1">
    <citation type="submission" date="2024-06" db="UniProtKB">
        <authorList>
            <consortium name="RefSeq"/>
        </authorList>
    </citation>
    <scope>NUCLEOTIDE SEQUENCE [LARGE SCALE GENOMIC DNA]</scope>
    <source>
        <strain evidence="4">MV2-25</strain>
    </source>
</reference>
<name>A0A6I8US78_DROPS</name>
<dbReference type="PROSITE" id="PS50088">
    <property type="entry name" value="ANK_REPEAT"/>
    <property type="match status" value="1"/>
</dbReference>
<dbReference type="PANTHER" id="PTHR20923:SF1">
    <property type="entry name" value="G PATCH DOMAIN AND ANKYRIN REPEAT-CONTAINING PROTEIN 1"/>
    <property type="match status" value="1"/>
</dbReference>
<dbReference type="InParanoid" id="A0A6I8US78"/>
<dbReference type="InterPro" id="IPR000467">
    <property type="entry name" value="G_patch_dom"/>
</dbReference>
<sequence>MNSAGDELHPNWLALTTLPLQLKRFVRAGQIECAQQPIKDTKHKINGLDGADAQKFYEEVLHTPATSRAIPTHTHKKSNGSGRDPLLPFDKSKFFRYAISNKVEEMSQMLITDKAMELNACDVYGWTALMMAACEGAKDAVAWLLHNGAHADVRDKSGNTALTLAMLKGHTEVVKILETAPNSEKADIPEEIAGDPTTPFHCRICKRNYKETPWYVHQTSTVHQFNMKAFPPHKLEKFNISSKNRGLQLMVKQGWDREHGLGPNQSGRLYPVKTVLRKQRTGLGIEQSPARVTHFQAFDTNATRRRGPVPQQRRTRQDMQREKVRDWKRNRRLRSELN</sequence>
<dbReference type="FunCoup" id="A0A6I8US78">
    <property type="interactions" value="137"/>
</dbReference>
<feature type="region of interest" description="Disordered" evidence="2">
    <location>
        <begin position="301"/>
        <end position="323"/>
    </location>
</feature>
<feature type="domain" description="G-patch" evidence="3">
    <location>
        <begin position="242"/>
        <end position="288"/>
    </location>
</feature>
<reference evidence="5" key="2">
    <citation type="submission" date="2025-08" db="UniProtKB">
        <authorList>
            <consortium name="RefSeq"/>
        </authorList>
    </citation>
    <scope>IDENTIFICATION</scope>
    <source>
        <strain evidence="5">MV-25-SWS-2005</strain>
        <tissue evidence="5">Whole body</tissue>
    </source>
</reference>
<dbReference type="InterPro" id="IPR002110">
    <property type="entry name" value="Ankyrin_rpt"/>
</dbReference>
<gene>
    <name evidence="5" type="primary">LOC4803357</name>
</gene>
<dbReference type="Pfam" id="PF12796">
    <property type="entry name" value="Ank_2"/>
    <property type="match status" value="1"/>
</dbReference>
<proteinExistence type="predicted"/>
<dbReference type="Gene3D" id="1.25.40.20">
    <property type="entry name" value="Ankyrin repeat-containing domain"/>
    <property type="match status" value="1"/>
</dbReference>
<protein>
    <submittedName>
        <fullName evidence="5">G patch domain and ankyrin repeat-containing protein 1 homolog</fullName>
    </submittedName>
</protein>
<dbReference type="KEGG" id="dpo:4803357"/>
<dbReference type="Proteomes" id="UP000001819">
    <property type="component" value="Chromosome 3"/>
</dbReference>
<dbReference type="RefSeq" id="XP_001360109.2">
    <property type="nucleotide sequence ID" value="XM_001360072.4"/>
</dbReference>
<evidence type="ECO:0000313" key="5">
    <source>
        <dbReference type="RefSeq" id="XP_001360109.2"/>
    </source>
</evidence>
<dbReference type="PANTHER" id="PTHR20923">
    <property type="entry name" value="BAT4 PROTEIN-RELATED"/>
    <property type="match status" value="1"/>
</dbReference>
<keyword evidence="1" id="KW-0040">ANK repeat</keyword>
<keyword evidence="4" id="KW-1185">Reference proteome</keyword>
<dbReference type="InterPro" id="IPR039146">
    <property type="entry name" value="GPANK1"/>
</dbReference>
<dbReference type="AlphaFoldDB" id="A0A6I8US78"/>
<dbReference type="PROSITE" id="PS50174">
    <property type="entry name" value="G_PATCH"/>
    <property type="match status" value="1"/>
</dbReference>
<accession>A0A6I8US78</accession>
<evidence type="ECO:0000256" key="2">
    <source>
        <dbReference type="SAM" id="MobiDB-lite"/>
    </source>
</evidence>